<dbReference type="GO" id="GO:0004519">
    <property type="term" value="F:endonuclease activity"/>
    <property type="evidence" value="ECO:0007669"/>
    <property type="project" value="EnsemblFungi"/>
</dbReference>
<dbReference type="STRING" id="576137.A0A1L7X336"/>
<comment type="similarity">
    <text evidence="1">Belongs to the metallo-dependent hydrolases superfamily. TatD-type hydrolase family.</text>
</comment>
<dbReference type="GO" id="GO:0046872">
    <property type="term" value="F:metal ion binding"/>
    <property type="evidence" value="ECO:0007669"/>
    <property type="project" value="UniProtKB-KW"/>
</dbReference>
<dbReference type="Gene3D" id="3.20.20.140">
    <property type="entry name" value="Metal-dependent hydrolases"/>
    <property type="match status" value="1"/>
</dbReference>
<dbReference type="PANTHER" id="PTHR10060">
    <property type="entry name" value="TATD FAMILY DEOXYRIBONUCLEASE"/>
    <property type="match status" value="1"/>
</dbReference>
<dbReference type="PANTHER" id="PTHR10060:SF15">
    <property type="entry name" value="DEOXYRIBONUCLEASE TATDN1"/>
    <property type="match status" value="1"/>
</dbReference>
<dbReference type="InterPro" id="IPR050891">
    <property type="entry name" value="TatD-type_Hydrolase"/>
</dbReference>
<dbReference type="InterPro" id="IPR032466">
    <property type="entry name" value="Metal_Hydrolase"/>
</dbReference>
<dbReference type="OrthoDB" id="6079689at2759"/>
<dbReference type="CDD" id="cd01310">
    <property type="entry name" value="TatD_DNAse"/>
    <property type="match status" value="1"/>
</dbReference>
<evidence type="ECO:0000256" key="2">
    <source>
        <dbReference type="ARBA" id="ARBA00022722"/>
    </source>
</evidence>
<dbReference type="GO" id="GO:0005829">
    <property type="term" value="C:cytosol"/>
    <property type="evidence" value="ECO:0007669"/>
    <property type="project" value="TreeGrafter"/>
</dbReference>
<dbReference type="Pfam" id="PF01026">
    <property type="entry name" value="TatD_DNase"/>
    <property type="match status" value="1"/>
</dbReference>
<protein>
    <submittedName>
        <fullName evidence="6">Related to deoxyribonuclease</fullName>
    </submittedName>
</protein>
<dbReference type="EMBL" id="FJOG01000014">
    <property type="protein sequence ID" value="CZR59418.1"/>
    <property type="molecule type" value="Genomic_DNA"/>
</dbReference>
<evidence type="ECO:0000313" key="7">
    <source>
        <dbReference type="Proteomes" id="UP000184330"/>
    </source>
</evidence>
<gene>
    <name evidence="6" type="ORF">PAC_09310</name>
</gene>
<proteinExistence type="inferred from homology"/>
<dbReference type="GO" id="GO:0006309">
    <property type="term" value="P:apoptotic DNA fragmentation"/>
    <property type="evidence" value="ECO:0007669"/>
    <property type="project" value="EnsemblFungi"/>
</dbReference>
<feature type="compositionally biased region" description="Basic and acidic residues" evidence="5">
    <location>
        <begin position="326"/>
        <end position="336"/>
    </location>
</feature>
<keyword evidence="3" id="KW-0479">Metal-binding</keyword>
<evidence type="ECO:0000313" key="6">
    <source>
        <dbReference type="EMBL" id="CZR59418.1"/>
    </source>
</evidence>
<evidence type="ECO:0000256" key="1">
    <source>
        <dbReference type="ARBA" id="ARBA00009275"/>
    </source>
</evidence>
<dbReference type="Proteomes" id="UP000184330">
    <property type="component" value="Unassembled WGS sequence"/>
</dbReference>
<evidence type="ECO:0000256" key="3">
    <source>
        <dbReference type="ARBA" id="ARBA00022723"/>
    </source>
</evidence>
<keyword evidence="7" id="KW-1185">Reference proteome</keyword>
<name>A0A1L7X336_9HELO</name>
<organism evidence="6 7">
    <name type="scientific">Phialocephala subalpina</name>
    <dbReference type="NCBI Taxonomy" id="576137"/>
    <lineage>
        <taxon>Eukaryota</taxon>
        <taxon>Fungi</taxon>
        <taxon>Dikarya</taxon>
        <taxon>Ascomycota</taxon>
        <taxon>Pezizomycotina</taxon>
        <taxon>Leotiomycetes</taxon>
        <taxon>Helotiales</taxon>
        <taxon>Mollisiaceae</taxon>
        <taxon>Phialocephala</taxon>
        <taxon>Phialocephala fortinii species complex</taxon>
    </lineage>
</organism>
<evidence type="ECO:0000256" key="5">
    <source>
        <dbReference type="SAM" id="MobiDB-lite"/>
    </source>
</evidence>
<sequence length="397" mass="43656">MATESPPEAAASTSQPSVPLTNGLKKVYRPRYVDIGINLTDPVFTGLYHGTQRHPNDLSGILQRAKEAGCEKLIVTGSDLHESRKAIELAKEHPGIIYATIGVHPCNCLQFTTSDNPQIMLDAVRKLAIEAKGEGHAVAFGEIGLDYDRLEHCPKDLQLQYFEAQLQIAVDVNLPLFLHSRAAHADFISILNKFSDRLPRKGVVHSFTGTKEEMLELVEHGWDIGINGCSMKTEQNCEVVRNVPLERLQVETDGPWCEMRPSHASQDYLLTMGVGIKTLKISNKANGKPNGKPKGGDQTPLAGKENEKTADTPDVPTKESEEEPRQEDQNGELREWKSVKKERWAEGLMIKGRNEPCMIGHVAWAVAGIKGVPVKEVAEAAWANSVKMFGVGGDIKS</sequence>
<keyword evidence="4" id="KW-0378">Hydrolase</keyword>
<feature type="compositionally biased region" description="Low complexity" evidence="5">
    <location>
        <begin position="283"/>
        <end position="292"/>
    </location>
</feature>
<accession>A0A1L7X336</accession>
<dbReference type="InterPro" id="IPR001130">
    <property type="entry name" value="TatD-like"/>
</dbReference>
<dbReference type="AlphaFoldDB" id="A0A1L7X336"/>
<evidence type="ECO:0000256" key="4">
    <source>
        <dbReference type="ARBA" id="ARBA00022801"/>
    </source>
</evidence>
<reference evidence="6 7" key="1">
    <citation type="submission" date="2016-03" db="EMBL/GenBank/DDBJ databases">
        <authorList>
            <person name="Ploux O."/>
        </authorList>
    </citation>
    <scope>NUCLEOTIDE SEQUENCE [LARGE SCALE GENOMIC DNA]</scope>
    <source>
        <strain evidence="6 7">UAMH 11012</strain>
    </source>
</reference>
<feature type="region of interest" description="Disordered" evidence="5">
    <location>
        <begin position="281"/>
        <end position="336"/>
    </location>
</feature>
<dbReference type="GO" id="GO:0034599">
    <property type="term" value="P:cellular response to oxidative stress"/>
    <property type="evidence" value="ECO:0007669"/>
    <property type="project" value="EnsemblFungi"/>
</dbReference>
<keyword evidence="2" id="KW-0540">Nuclease</keyword>
<dbReference type="SUPFAM" id="SSF51556">
    <property type="entry name" value="Metallo-dependent hydrolases"/>
    <property type="match status" value="1"/>
</dbReference>
<feature type="compositionally biased region" description="Basic and acidic residues" evidence="5">
    <location>
        <begin position="304"/>
        <end position="319"/>
    </location>
</feature>
<dbReference type="GO" id="GO:0008296">
    <property type="term" value="F:3'-5'-DNA exonuclease activity"/>
    <property type="evidence" value="ECO:0007669"/>
    <property type="project" value="EnsemblFungi"/>
</dbReference>